<accession>A0A9J5W352</accession>
<evidence type="ECO:0000313" key="2">
    <source>
        <dbReference type="Proteomes" id="UP000824120"/>
    </source>
</evidence>
<dbReference type="Proteomes" id="UP000824120">
    <property type="component" value="Chromosome 12"/>
</dbReference>
<dbReference type="PANTHER" id="PTHR33116:SF78">
    <property type="entry name" value="OS12G0587133 PROTEIN"/>
    <property type="match status" value="1"/>
</dbReference>
<reference evidence="1 2" key="1">
    <citation type="submission" date="2020-09" db="EMBL/GenBank/DDBJ databases">
        <title>De no assembly of potato wild relative species, Solanum commersonii.</title>
        <authorList>
            <person name="Cho K."/>
        </authorList>
    </citation>
    <scope>NUCLEOTIDE SEQUENCE [LARGE SCALE GENOMIC DNA]</scope>
    <source>
        <strain evidence="1">LZ3.2</strain>
        <tissue evidence="1">Leaf</tissue>
    </source>
</reference>
<dbReference type="OrthoDB" id="1306001at2759"/>
<name>A0A9J5W352_SOLCO</name>
<dbReference type="PANTHER" id="PTHR33116">
    <property type="entry name" value="REVERSE TRANSCRIPTASE ZINC-BINDING DOMAIN-CONTAINING PROTEIN-RELATED-RELATED"/>
    <property type="match status" value="1"/>
</dbReference>
<gene>
    <name evidence="1" type="ORF">H5410_059721</name>
</gene>
<proteinExistence type="predicted"/>
<protein>
    <submittedName>
        <fullName evidence="1">Uncharacterized protein</fullName>
    </submittedName>
</protein>
<sequence length="346" mass="40425">MSGDKILIKDNRSAFRDYYFHGHLFPINQVDNLLELAKLLGCQVDALPTKYLGLPLGGKNKELEVWNVVLERCEKKLARWKSQYLSLGGRVTLIKSVLDGLPTYMMSLFPISKNIEKKINRLRRSFLWQGNKEKRGYNLVKWDTLTLSRNQGGLGLKNLSLQNSCLLQKWLWRFCTEDRALWRRFIAGKYGLLNQWTTEEVMGTFGCSVWKTIRRIWPHFRNNICISVGDGMKTQFWNEIWIGEDSLRNLFPHLYTLSLQNNDTVAQVWSQNGWNLLFRRAFNDWEIEEVAMLLGVLNNFPGTSESSDKPVWKIHNKGVYTVKSCYWKMNHNVSRTERCPGNCFGR</sequence>
<comment type="caution">
    <text evidence="1">The sequence shown here is derived from an EMBL/GenBank/DDBJ whole genome shotgun (WGS) entry which is preliminary data.</text>
</comment>
<dbReference type="AlphaFoldDB" id="A0A9J5W352"/>
<dbReference type="EMBL" id="JACXVP010000012">
    <property type="protein sequence ID" value="KAG5569955.1"/>
    <property type="molecule type" value="Genomic_DNA"/>
</dbReference>
<keyword evidence="2" id="KW-1185">Reference proteome</keyword>
<evidence type="ECO:0000313" key="1">
    <source>
        <dbReference type="EMBL" id="KAG5569955.1"/>
    </source>
</evidence>
<organism evidence="1 2">
    <name type="scientific">Solanum commersonii</name>
    <name type="common">Commerson's wild potato</name>
    <name type="synonym">Commerson's nightshade</name>
    <dbReference type="NCBI Taxonomy" id="4109"/>
    <lineage>
        <taxon>Eukaryota</taxon>
        <taxon>Viridiplantae</taxon>
        <taxon>Streptophyta</taxon>
        <taxon>Embryophyta</taxon>
        <taxon>Tracheophyta</taxon>
        <taxon>Spermatophyta</taxon>
        <taxon>Magnoliopsida</taxon>
        <taxon>eudicotyledons</taxon>
        <taxon>Gunneridae</taxon>
        <taxon>Pentapetalae</taxon>
        <taxon>asterids</taxon>
        <taxon>lamiids</taxon>
        <taxon>Solanales</taxon>
        <taxon>Solanaceae</taxon>
        <taxon>Solanoideae</taxon>
        <taxon>Solaneae</taxon>
        <taxon>Solanum</taxon>
    </lineage>
</organism>